<dbReference type="AlphaFoldDB" id="A0A0C9ZBV7"/>
<dbReference type="EMBL" id="KN833700">
    <property type="protein sequence ID" value="KIK26776.1"/>
    <property type="molecule type" value="Genomic_DNA"/>
</dbReference>
<reference evidence="2" key="2">
    <citation type="submission" date="2015-01" db="EMBL/GenBank/DDBJ databases">
        <title>Evolutionary Origins and Diversification of the Mycorrhizal Mutualists.</title>
        <authorList>
            <consortium name="DOE Joint Genome Institute"/>
            <consortium name="Mycorrhizal Genomics Consortium"/>
            <person name="Kohler A."/>
            <person name="Kuo A."/>
            <person name="Nagy L.G."/>
            <person name="Floudas D."/>
            <person name="Copeland A."/>
            <person name="Barry K.W."/>
            <person name="Cichocki N."/>
            <person name="Veneault-Fourrey C."/>
            <person name="LaButti K."/>
            <person name="Lindquist E.A."/>
            <person name="Lipzen A."/>
            <person name="Lundell T."/>
            <person name="Morin E."/>
            <person name="Murat C."/>
            <person name="Riley R."/>
            <person name="Ohm R."/>
            <person name="Sun H."/>
            <person name="Tunlid A."/>
            <person name="Henrissat B."/>
            <person name="Grigoriev I.V."/>
            <person name="Hibbett D.S."/>
            <person name="Martin F."/>
        </authorList>
    </citation>
    <scope>NUCLEOTIDE SEQUENCE [LARGE SCALE GENOMIC DNA]</scope>
    <source>
        <strain evidence="2">441</strain>
    </source>
</reference>
<gene>
    <name evidence="1" type="ORF">PISMIDRAFT_246809</name>
</gene>
<name>A0A0C9ZBV7_9AGAM</name>
<evidence type="ECO:0000313" key="1">
    <source>
        <dbReference type="EMBL" id="KIK26776.1"/>
    </source>
</evidence>
<evidence type="ECO:0000313" key="2">
    <source>
        <dbReference type="Proteomes" id="UP000054018"/>
    </source>
</evidence>
<protein>
    <submittedName>
        <fullName evidence="1">Uncharacterized protein</fullName>
    </submittedName>
</protein>
<keyword evidence="2" id="KW-1185">Reference proteome</keyword>
<organism evidence="1 2">
    <name type="scientific">Pisolithus microcarpus 441</name>
    <dbReference type="NCBI Taxonomy" id="765257"/>
    <lineage>
        <taxon>Eukaryota</taxon>
        <taxon>Fungi</taxon>
        <taxon>Dikarya</taxon>
        <taxon>Basidiomycota</taxon>
        <taxon>Agaricomycotina</taxon>
        <taxon>Agaricomycetes</taxon>
        <taxon>Agaricomycetidae</taxon>
        <taxon>Boletales</taxon>
        <taxon>Sclerodermatineae</taxon>
        <taxon>Pisolithaceae</taxon>
        <taxon>Pisolithus</taxon>
    </lineage>
</organism>
<reference evidence="1 2" key="1">
    <citation type="submission" date="2014-04" db="EMBL/GenBank/DDBJ databases">
        <authorList>
            <consortium name="DOE Joint Genome Institute"/>
            <person name="Kuo A."/>
            <person name="Kohler A."/>
            <person name="Costa M.D."/>
            <person name="Nagy L.G."/>
            <person name="Floudas D."/>
            <person name="Copeland A."/>
            <person name="Barry K.W."/>
            <person name="Cichocki N."/>
            <person name="Veneault-Fourrey C."/>
            <person name="LaButti K."/>
            <person name="Lindquist E.A."/>
            <person name="Lipzen A."/>
            <person name="Lundell T."/>
            <person name="Morin E."/>
            <person name="Murat C."/>
            <person name="Sun H."/>
            <person name="Tunlid A."/>
            <person name="Henrissat B."/>
            <person name="Grigoriev I.V."/>
            <person name="Hibbett D.S."/>
            <person name="Martin F."/>
            <person name="Nordberg H.P."/>
            <person name="Cantor M.N."/>
            <person name="Hua S.X."/>
        </authorList>
    </citation>
    <scope>NUCLEOTIDE SEQUENCE [LARGE SCALE GENOMIC DNA]</scope>
    <source>
        <strain evidence="1 2">441</strain>
    </source>
</reference>
<accession>A0A0C9ZBV7</accession>
<sequence>MRYDRTVFRRSMRYNARTPILRGNIYVFSLQAHDQGRHQAALVLSAVSQKTYRCRYLSVENLNSAVTVCKRELPHALVSLFLRQSTYLGVALTRWSMFDIQRQR</sequence>
<dbReference type="HOGENOM" id="CLU_2251114_0_0_1"/>
<dbReference type="Proteomes" id="UP000054018">
    <property type="component" value="Unassembled WGS sequence"/>
</dbReference>
<proteinExistence type="predicted"/>